<proteinExistence type="predicted"/>
<dbReference type="AlphaFoldDB" id="A0A7W5FHS1"/>
<evidence type="ECO:0000313" key="1">
    <source>
        <dbReference type="EMBL" id="MBB3098919.1"/>
    </source>
</evidence>
<comment type="caution">
    <text evidence="1">The sequence shown here is derived from an EMBL/GenBank/DDBJ whole genome shotgun (WGS) entry which is preliminary data.</text>
</comment>
<keyword evidence="2" id="KW-1185">Reference proteome</keyword>
<evidence type="ECO:0000313" key="2">
    <source>
        <dbReference type="Proteomes" id="UP000590749"/>
    </source>
</evidence>
<name>A0A7W5FHS1_9ACTN</name>
<sequence length="58" mass="6268">MMAVLDAETRRMVQIAVAEAPALTTGQITTLRRIVKPEQLIATQAAQHAATQPARWAA</sequence>
<accession>A0A7W5FHS1</accession>
<protein>
    <submittedName>
        <fullName evidence="1">Uncharacterized protein</fullName>
    </submittedName>
</protein>
<dbReference type="EMBL" id="JACHXF010000017">
    <property type="protein sequence ID" value="MBB3098919.1"/>
    <property type="molecule type" value="Genomic_DNA"/>
</dbReference>
<dbReference type="Proteomes" id="UP000590749">
    <property type="component" value="Unassembled WGS sequence"/>
</dbReference>
<reference evidence="1 2" key="1">
    <citation type="submission" date="2020-08" db="EMBL/GenBank/DDBJ databases">
        <title>Genomic Encyclopedia of Type Strains, Phase III (KMG-III): the genomes of soil and plant-associated and newly described type strains.</title>
        <authorList>
            <person name="Whitman W."/>
        </authorList>
    </citation>
    <scope>NUCLEOTIDE SEQUENCE [LARGE SCALE GENOMIC DNA]</scope>
    <source>
        <strain evidence="1 2">CECT 3287</strain>
    </source>
</reference>
<gene>
    <name evidence="1" type="ORF">FHR83_006625</name>
</gene>
<dbReference type="RefSeq" id="WP_183225010.1">
    <property type="nucleotide sequence ID" value="NZ_BMPW01000020.1"/>
</dbReference>
<organism evidence="1 2">
    <name type="scientific">Actinoplanes campanulatus</name>
    <dbReference type="NCBI Taxonomy" id="113559"/>
    <lineage>
        <taxon>Bacteria</taxon>
        <taxon>Bacillati</taxon>
        <taxon>Actinomycetota</taxon>
        <taxon>Actinomycetes</taxon>
        <taxon>Micromonosporales</taxon>
        <taxon>Micromonosporaceae</taxon>
        <taxon>Actinoplanes</taxon>
    </lineage>
</organism>